<dbReference type="Gene3D" id="3.40.50.2000">
    <property type="entry name" value="Glycogen Phosphorylase B"/>
    <property type="match status" value="2"/>
</dbReference>
<dbReference type="EMBL" id="BAABBO010000022">
    <property type="protein sequence ID" value="GAA3978148.1"/>
    <property type="molecule type" value="Genomic_DNA"/>
</dbReference>
<proteinExistence type="predicted"/>
<dbReference type="Proteomes" id="UP001501337">
    <property type="component" value="Unassembled WGS sequence"/>
</dbReference>
<evidence type="ECO:0000259" key="1">
    <source>
        <dbReference type="Pfam" id="PF00534"/>
    </source>
</evidence>
<evidence type="ECO:0000313" key="3">
    <source>
        <dbReference type="Proteomes" id="UP001501337"/>
    </source>
</evidence>
<reference evidence="3" key="1">
    <citation type="journal article" date="2019" name="Int. J. Syst. Evol. Microbiol.">
        <title>The Global Catalogue of Microorganisms (GCM) 10K type strain sequencing project: providing services to taxonomists for standard genome sequencing and annotation.</title>
        <authorList>
            <consortium name="The Broad Institute Genomics Platform"/>
            <consortium name="The Broad Institute Genome Sequencing Center for Infectious Disease"/>
            <person name="Wu L."/>
            <person name="Ma J."/>
        </authorList>
    </citation>
    <scope>NUCLEOTIDE SEQUENCE [LARGE SCALE GENOMIC DNA]</scope>
    <source>
        <strain evidence="3">JCM 17555</strain>
    </source>
</reference>
<comment type="caution">
    <text evidence="2">The sequence shown here is derived from an EMBL/GenBank/DDBJ whole genome shotgun (WGS) entry which is preliminary data.</text>
</comment>
<feature type="domain" description="Glycosyl transferase family 1" evidence="1">
    <location>
        <begin position="3"/>
        <end position="125"/>
    </location>
</feature>
<name>A0ABP7Q956_9GAMM</name>
<dbReference type="Pfam" id="PF00534">
    <property type="entry name" value="Glycos_transf_1"/>
    <property type="match status" value="1"/>
</dbReference>
<sequence>MFIQLAARIVEGGGLYVHFFIIGEGPLLEVTKAAARNSAARNNIHFFGFVEDVHEVIAEMDAVVILSDHEGLPLNLLESVGLGVMVLGHDVGGVGEILQSYPALLLQTPLLECAEKALWHLIDDDSSLKDQFQQCRAEVVKRFSIERCEQEYYRLYFPPNIDNET</sequence>
<gene>
    <name evidence="2" type="ORF">GCM10022278_38540</name>
</gene>
<organism evidence="2 3">
    <name type="scientific">Allohahella marinimesophila</name>
    <dbReference type="NCBI Taxonomy" id="1054972"/>
    <lineage>
        <taxon>Bacteria</taxon>
        <taxon>Pseudomonadati</taxon>
        <taxon>Pseudomonadota</taxon>
        <taxon>Gammaproteobacteria</taxon>
        <taxon>Oceanospirillales</taxon>
        <taxon>Hahellaceae</taxon>
        <taxon>Allohahella</taxon>
    </lineage>
</organism>
<protein>
    <recommendedName>
        <fullName evidence="1">Glycosyl transferase family 1 domain-containing protein</fullName>
    </recommendedName>
</protein>
<evidence type="ECO:0000313" key="2">
    <source>
        <dbReference type="EMBL" id="GAA3978148.1"/>
    </source>
</evidence>
<dbReference type="InterPro" id="IPR001296">
    <property type="entry name" value="Glyco_trans_1"/>
</dbReference>
<dbReference type="SUPFAM" id="SSF53756">
    <property type="entry name" value="UDP-Glycosyltransferase/glycogen phosphorylase"/>
    <property type="match status" value="1"/>
</dbReference>
<accession>A0ABP7Q956</accession>
<keyword evidence="3" id="KW-1185">Reference proteome</keyword>
<dbReference type="PANTHER" id="PTHR12526">
    <property type="entry name" value="GLYCOSYLTRANSFERASE"/>
    <property type="match status" value="1"/>
</dbReference>